<dbReference type="AlphaFoldDB" id="A0AAX2ZJ39"/>
<reference evidence="3 4" key="1">
    <citation type="journal article" date="2023" name="Int. J. Syst. Evol. Microbiol.">
        <title>Terrisporobacter hibernicus sp. nov., isolated from bovine faeces in Northern Ireland.</title>
        <authorList>
            <person name="Mitchell M."/>
            <person name="Nguyen S.V."/>
            <person name="Connor M."/>
            <person name="Fairley D.J."/>
            <person name="Donoghue O."/>
            <person name="Marshall H."/>
            <person name="Koolman L."/>
            <person name="McMullan G."/>
            <person name="Schaffer K.E."/>
            <person name="McGrath J.W."/>
            <person name="Fanning S."/>
        </authorList>
    </citation>
    <scope>NUCLEOTIDE SEQUENCE [LARGE SCALE GENOMIC DNA]</scope>
    <source>
        <strain evidence="3 4">MCA3</strain>
    </source>
</reference>
<accession>A0AAX2ZJ39</accession>
<keyword evidence="1" id="KW-0472">Membrane</keyword>
<dbReference type="PROSITE" id="PS50887">
    <property type="entry name" value="GGDEF"/>
    <property type="match status" value="1"/>
</dbReference>
<organism evidence="3 4">
    <name type="scientific">Terrisporobacter hibernicus</name>
    <dbReference type="NCBI Taxonomy" id="2813371"/>
    <lineage>
        <taxon>Bacteria</taxon>
        <taxon>Bacillati</taxon>
        <taxon>Bacillota</taxon>
        <taxon>Clostridia</taxon>
        <taxon>Peptostreptococcales</taxon>
        <taxon>Peptostreptococcaceae</taxon>
        <taxon>Terrisporobacter</taxon>
    </lineage>
</organism>
<dbReference type="KEGG" id="tem:JW646_06295"/>
<feature type="transmembrane region" description="Helical" evidence="1">
    <location>
        <begin position="61"/>
        <end position="80"/>
    </location>
</feature>
<keyword evidence="4" id="KW-1185">Reference proteome</keyword>
<protein>
    <submittedName>
        <fullName evidence="3">GGDEF domain-containing protein</fullName>
    </submittedName>
</protein>
<name>A0AAX2ZJ39_9FIRM</name>
<dbReference type="InterPro" id="IPR029787">
    <property type="entry name" value="Nucleotide_cyclase"/>
</dbReference>
<feature type="transmembrane region" description="Helical" evidence="1">
    <location>
        <begin position="35"/>
        <end position="54"/>
    </location>
</feature>
<evidence type="ECO:0000313" key="4">
    <source>
        <dbReference type="Proteomes" id="UP001198983"/>
    </source>
</evidence>
<evidence type="ECO:0000313" key="3">
    <source>
        <dbReference type="EMBL" id="UEL49051.1"/>
    </source>
</evidence>
<dbReference type="Pfam" id="PF00990">
    <property type="entry name" value="GGDEF"/>
    <property type="match status" value="1"/>
</dbReference>
<sequence length="282" mass="32713">MNKILKKIDSYMLCVIIELFLVVSLFVISKETTNTIVDFIMLCITFFTIIITYIGSMVVGLILSSIIVFSYASYIFYMNLIKGTQIYFISYIWLIAIPLLSYTMGKLSSHINTLQQSNIRLIKNHKDLITIDQETGLKNIKLFYVNLEKEISKSSRHNTPCTLMLIKLPYYKEIRKIIGESKTNKLIKDISDVITNATRNEDDRYTLENDTLAVIMPVTDLYGADIVKNRIKDCIEELNLKLKENKDYVNIEVKISILQYNKEIKSAMEFKMLAEEELQYDV</sequence>
<feature type="domain" description="GGDEF" evidence="2">
    <location>
        <begin position="159"/>
        <end position="282"/>
    </location>
</feature>
<evidence type="ECO:0000259" key="2">
    <source>
        <dbReference type="PROSITE" id="PS50887"/>
    </source>
</evidence>
<dbReference type="NCBIfam" id="TIGR00254">
    <property type="entry name" value="GGDEF"/>
    <property type="match status" value="1"/>
</dbReference>
<dbReference type="SUPFAM" id="SSF55073">
    <property type="entry name" value="Nucleotide cyclase"/>
    <property type="match status" value="1"/>
</dbReference>
<dbReference type="Proteomes" id="UP001198983">
    <property type="component" value="Chromosome"/>
</dbReference>
<keyword evidence="1" id="KW-0812">Transmembrane</keyword>
<dbReference type="SMART" id="SM00267">
    <property type="entry name" value="GGDEF"/>
    <property type="match status" value="1"/>
</dbReference>
<feature type="transmembrane region" description="Helical" evidence="1">
    <location>
        <begin position="12"/>
        <end position="29"/>
    </location>
</feature>
<evidence type="ECO:0000256" key="1">
    <source>
        <dbReference type="SAM" id="Phobius"/>
    </source>
</evidence>
<keyword evidence="1" id="KW-1133">Transmembrane helix</keyword>
<gene>
    <name evidence="3" type="ORF">JW646_06295</name>
</gene>
<dbReference type="RefSeq" id="WP_228416947.1">
    <property type="nucleotide sequence ID" value="NZ_CP081135.1"/>
</dbReference>
<dbReference type="InterPro" id="IPR000160">
    <property type="entry name" value="GGDEF_dom"/>
</dbReference>
<dbReference type="InterPro" id="IPR043128">
    <property type="entry name" value="Rev_trsase/Diguanyl_cyclase"/>
</dbReference>
<feature type="transmembrane region" description="Helical" evidence="1">
    <location>
        <begin position="86"/>
        <end position="105"/>
    </location>
</feature>
<dbReference type="EMBL" id="CP081135">
    <property type="protein sequence ID" value="UEL49051.1"/>
    <property type="molecule type" value="Genomic_DNA"/>
</dbReference>
<proteinExistence type="predicted"/>
<dbReference type="Gene3D" id="3.30.70.270">
    <property type="match status" value="1"/>
</dbReference>